<protein>
    <recommendedName>
        <fullName evidence="3">Cytokinin riboside 5'-monophosphate phosphoribohydrolase</fullName>
        <ecNumber evidence="3">3.2.2.n1</ecNumber>
    </recommendedName>
</protein>
<dbReference type="OrthoDB" id="9801098at2"/>
<evidence type="ECO:0000256" key="2">
    <source>
        <dbReference type="ARBA" id="ARBA00006763"/>
    </source>
</evidence>
<name>A0A178IM44_9BACT</name>
<dbReference type="EMBL" id="LRRQ01000063">
    <property type="protein sequence ID" value="OAM90269.1"/>
    <property type="molecule type" value="Genomic_DNA"/>
</dbReference>
<evidence type="ECO:0000256" key="3">
    <source>
        <dbReference type="RuleBase" id="RU363015"/>
    </source>
</evidence>
<evidence type="ECO:0000313" key="4">
    <source>
        <dbReference type="EMBL" id="OAM90269.1"/>
    </source>
</evidence>
<dbReference type="GO" id="GO:0005829">
    <property type="term" value="C:cytosol"/>
    <property type="evidence" value="ECO:0007669"/>
    <property type="project" value="TreeGrafter"/>
</dbReference>
<dbReference type="InterPro" id="IPR031100">
    <property type="entry name" value="LOG_fam"/>
</dbReference>
<dbReference type="GO" id="GO:0008714">
    <property type="term" value="F:AMP nucleosidase activity"/>
    <property type="evidence" value="ECO:0007669"/>
    <property type="project" value="UniProtKB-EC"/>
</dbReference>
<keyword evidence="5" id="KW-1185">Reference proteome</keyword>
<dbReference type="AlphaFoldDB" id="A0A178IM44"/>
<dbReference type="EC" id="3.2.2.n1" evidence="3"/>
<keyword evidence="3" id="KW-0203">Cytokinin biosynthesis</keyword>
<dbReference type="PANTHER" id="PTHR31223">
    <property type="entry name" value="LOG FAMILY PROTEIN YJL055W"/>
    <property type="match status" value="1"/>
</dbReference>
<dbReference type="GO" id="GO:0009691">
    <property type="term" value="P:cytokinin biosynthetic process"/>
    <property type="evidence" value="ECO:0007669"/>
    <property type="project" value="UniProtKB-UniRule"/>
</dbReference>
<accession>A0A178IM44</accession>
<comment type="similarity">
    <text evidence="2 3">Belongs to the LOG family.</text>
</comment>
<organism evidence="4 5">
    <name type="scientific">Termitidicoccus mucosus</name>
    <dbReference type="NCBI Taxonomy" id="1184151"/>
    <lineage>
        <taxon>Bacteria</taxon>
        <taxon>Pseudomonadati</taxon>
        <taxon>Verrucomicrobiota</taxon>
        <taxon>Opitutia</taxon>
        <taxon>Opitutales</taxon>
        <taxon>Opitutaceae</taxon>
        <taxon>Termitidicoccus</taxon>
    </lineage>
</organism>
<keyword evidence="3" id="KW-0378">Hydrolase</keyword>
<evidence type="ECO:0000256" key="1">
    <source>
        <dbReference type="ARBA" id="ARBA00000274"/>
    </source>
</evidence>
<proteinExistence type="inferred from homology"/>
<dbReference type="Gene3D" id="3.40.50.450">
    <property type="match status" value="1"/>
</dbReference>
<comment type="catalytic activity">
    <reaction evidence="1">
        <text>AMP + H2O = D-ribose 5-phosphate + adenine</text>
        <dbReference type="Rhea" id="RHEA:20129"/>
        <dbReference type="ChEBI" id="CHEBI:15377"/>
        <dbReference type="ChEBI" id="CHEBI:16708"/>
        <dbReference type="ChEBI" id="CHEBI:78346"/>
        <dbReference type="ChEBI" id="CHEBI:456215"/>
        <dbReference type="EC" id="3.2.2.4"/>
    </reaction>
</comment>
<reference evidence="4 5" key="1">
    <citation type="submission" date="2016-01" db="EMBL/GenBank/DDBJ databases">
        <title>High potential of lignocellulose degradation of a new Verrucomicrobia species.</title>
        <authorList>
            <person name="Wang Y."/>
            <person name="Shi Y."/>
            <person name="Qiu Z."/>
            <person name="Liu S."/>
            <person name="Yang H."/>
        </authorList>
    </citation>
    <scope>NUCLEOTIDE SEQUENCE [LARGE SCALE GENOMIC DNA]</scope>
    <source>
        <strain evidence="4 5">TSB47</strain>
    </source>
</reference>
<dbReference type="NCBIfam" id="TIGR00730">
    <property type="entry name" value="Rossman fold protein, TIGR00730 family"/>
    <property type="match status" value="1"/>
</dbReference>
<sequence>MQKLLCVYCASSTTLDPKYYAAADEVGRGLAANGWGLVYGGGNAGLMGAVARGVKAAGGRVEGIIPDFMMERELAWREADELVVVDSMRERKRVMAERAAGFLALPGGIGTLEELSEIMTERYLNLTQKPLVLFNQDGFYDDLLRFFERMVRERFKSPGAGDGGVFAVAGTVAEIWPLLGQPKPYAPDALWQKR</sequence>
<evidence type="ECO:0000313" key="5">
    <source>
        <dbReference type="Proteomes" id="UP000078486"/>
    </source>
</evidence>
<comment type="caution">
    <text evidence="4">The sequence shown here is derived from an EMBL/GenBank/DDBJ whole genome shotgun (WGS) entry which is preliminary data.</text>
</comment>
<dbReference type="Proteomes" id="UP000078486">
    <property type="component" value="Unassembled WGS sequence"/>
</dbReference>
<dbReference type="STRING" id="1184151.AW736_01025"/>
<dbReference type="SUPFAM" id="SSF102405">
    <property type="entry name" value="MCP/YpsA-like"/>
    <property type="match status" value="1"/>
</dbReference>
<gene>
    <name evidence="4" type="ORF">AW736_01025</name>
</gene>
<dbReference type="PANTHER" id="PTHR31223:SF70">
    <property type="entry name" value="LOG FAMILY PROTEIN YJL055W"/>
    <property type="match status" value="1"/>
</dbReference>
<dbReference type="InterPro" id="IPR005269">
    <property type="entry name" value="LOG"/>
</dbReference>
<dbReference type="RefSeq" id="WP_068768435.1">
    <property type="nucleotide sequence ID" value="NZ_CP109796.1"/>
</dbReference>
<dbReference type="Pfam" id="PF03641">
    <property type="entry name" value="Lysine_decarbox"/>
    <property type="match status" value="1"/>
</dbReference>